<dbReference type="EMBL" id="JANCLT010000001">
    <property type="protein sequence ID" value="MCP8967238.1"/>
    <property type="molecule type" value="Genomic_DNA"/>
</dbReference>
<organism evidence="1 2">
    <name type="scientific">Ectobacillus ponti</name>
    <dbReference type="NCBI Taxonomy" id="2961894"/>
    <lineage>
        <taxon>Bacteria</taxon>
        <taxon>Bacillati</taxon>
        <taxon>Bacillota</taxon>
        <taxon>Bacilli</taxon>
        <taxon>Bacillales</taxon>
        <taxon>Bacillaceae</taxon>
        <taxon>Ectobacillus</taxon>
    </lineage>
</organism>
<comment type="caution">
    <text evidence="1">The sequence shown here is derived from an EMBL/GenBank/DDBJ whole genome shotgun (WGS) entry which is preliminary data.</text>
</comment>
<dbReference type="AlphaFoldDB" id="A0AA41X6K4"/>
<sequence length="79" mass="8454">MGLFQAISDWQAGRREKHRAVMEAAGKCPDCRGYGFTPAYDAVYSAPYDCPGCNGSGLYSDWLQYGGASYAASVSSAIE</sequence>
<protein>
    <submittedName>
        <fullName evidence="1">Methionine aminopeptidase</fullName>
    </submittedName>
</protein>
<dbReference type="Proteomes" id="UP001156102">
    <property type="component" value="Unassembled WGS sequence"/>
</dbReference>
<reference evidence="1" key="1">
    <citation type="submission" date="2022-07" db="EMBL/GenBank/DDBJ databases">
        <authorList>
            <person name="Li W.-J."/>
            <person name="Deng Q.-Q."/>
        </authorList>
    </citation>
    <scope>NUCLEOTIDE SEQUENCE</scope>
    <source>
        <strain evidence="1">SYSU M60031</strain>
    </source>
</reference>
<dbReference type="GO" id="GO:0004177">
    <property type="term" value="F:aminopeptidase activity"/>
    <property type="evidence" value="ECO:0007669"/>
    <property type="project" value="UniProtKB-KW"/>
</dbReference>
<proteinExistence type="predicted"/>
<gene>
    <name evidence="1" type="ORF">NK662_01625</name>
</gene>
<evidence type="ECO:0000313" key="2">
    <source>
        <dbReference type="Proteomes" id="UP001156102"/>
    </source>
</evidence>
<keyword evidence="1" id="KW-0378">Hydrolase</keyword>
<accession>A0AA41X6K4</accession>
<keyword evidence="1" id="KW-0031">Aminopeptidase</keyword>
<keyword evidence="2" id="KW-1185">Reference proteome</keyword>
<dbReference type="RefSeq" id="WP_254756688.1">
    <property type="nucleotide sequence ID" value="NZ_JANCLT010000001.1"/>
</dbReference>
<evidence type="ECO:0000313" key="1">
    <source>
        <dbReference type="EMBL" id="MCP8967238.1"/>
    </source>
</evidence>
<dbReference type="SUPFAM" id="SSF57938">
    <property type="entry name" value="DnaJ/Hsp40 cysteine-rich domain"/>
    <property type="match status" value="1"/>
</dbReference>
<keyword evidence="1" id="KW-0645">Protease</keyword>
<name>A0AA41X6K4_9BACI</name>
<dbReference type="InterPro" id="IPR036410">
    <property type="entry name" value="HSP_DnaJ_Cys-rich_dom_sf"/>
</dbReference>